<reference evidence="2 3" key="1">
    <citation type="submission" date="2019-03" db="EMBL/GenBank/DDBJ databases">
        <title>Metabolic potential of uncultured bacteria and archaea associated with petroleum seepage in deep-sea sediments.</title>
        <authorList>
            <person name="Dong X."/>
            <person name="Hubert C."/>
        </authorList>
    </citation>
    <scope>NUCLEOTIDE SEQUENCE [LARGE SCALE GENOMIC DNA]</scope>
    <source>
        <strain evidence="2">E44_bin92</strain>
    </source>
</reference>
<keyword evidence="1" id="KW-0472">Membrane</keyword>
<dbReference type="AlphaFoldDB" id="A0A523QHK7"/>
<keyword evidence="1" id="KW-0812">Transmembrane</keyword>
<dbReference type="EMBL" id="SOKU01000270">
    <property type="protein sequence ID" value="TES85000.1"/>
    <property type="molecule type" value="Genomic_DNA"/>
</dbReference>
<keyword evidence="1" id="KW-1133">Transmembrane helix</keyword>
<comment type="caution">
    <text evidence="2">The sequence shown here is derived from an EMBL/GenBank/DDBJ whole genome shotgun (WGS) entry which is preliminary data.</text>
</comment>
<evidence type="ECO:0000313" key="2">
    <source>
        <dbReference type="EMBL" id="TES85000.1"/>
    </source>
</evidence>
<dbReference type="Proteomes" id="UP000320781">
    <property type="component" value="Unassembled WGS sequence"/>
</dbReference>
<accession>A0A523QHK7</accession>
<evidence type="ECO:0000313" key="3">
    <source>
        <dbReference type="Proteomes" id="UP000320781"/>
    </source>
</evidence>
<name>A0A523QHK7_UNCAE</name>
<gene>
    <name evidence="2" type="ORF">E3J95_05510</name>
</gene>
<feature type="transmembrane region" description="Helical" evidence="1">
    <location>
        <begin position="27"/>
        <end position="48"/>
    </location>
</feature>
<sequence>MRVFFQRNRGKVVGGMAGRVVALRLSFAWPLLLILFLVMFGAFVGGVFDAGRRLGRLFDRVFPERESTRSRSQKS</sequence>
<proteinExistence type="predicted"/>
<organism evidence="2 3">
    <name type="scientific">Aerophobetes bacterium</name>
    <dbReference type="NCBI Taxonomy" id="2030807"/>
    <lineage>
        <taxon>Bacteria</taxon>
        <taxon>Candidatus Aerophobota</taxon>
    </lineage>
</organism>
<evidence type="ECO:0000256" key="1">
    <source>
        <dbReference type="SAM" id="Phobius"/>
    </source>
</evidence>
<protein>
    <submittedName>
        <fullName evidence="2">Uncharacterized protein</fullName>
    </submittedName>
</protein>